<dbReference type="Pfam" id="PF01026">
    <property type="entry name" value="TatD_DNase"/>
    <property type="match status" value="1"/>
</dbReference>
<dbReference type="OrthoDB" id="9810005at2"/>
<keyword evidence="2 4" id="KW-0479">Metal-binding</keyword>
<comment type="similarity">
    <text evidence="1">Belongs to the metallo-dependent hydrolases superfamily. TatD-type hydrolase family.</text>
</comment>
<gene>
    <name evidence="5" type="primary">ycfH</name>
    <name evidence="5" type="ordered locus">BVAF_402</name>
</gene>
<dbReference type="Proteomes" id="UP000007464">
    <property type="component" value="Chromosome"/>
</dbReference>
<accession>E8Q6A1</accession>
<dbReference type="EMBL" id="CP002189">
    <property type="protein sequence ID" value="ADV33795.1"/>
    <property type="molecule type" value="Genomic_DNA"/>
</dbReference>
<evidence type="ECO:0000313" key="6">
    <source>
        <dbReference type="Proteomes" id="UP000007464"/>
    </source>
</evidence>
<feature type="binding site" evidence="4">
    <location>
        <position position="159"/>
    </location>
    <ligand>
        <name>a divalent metal cation</name>
        <dbReference type="ChEBI" id="CHEBI:60240"/>
        <label>2</label>
    </ligand>
</feature>
<dbReference type="GO" id="GO:0004536">
    <property type="term" value="F:DNA nuclease activity"/>
    <property type="evidence" value="ECO:0007669"/>
    <property type="project" value="InterPro"/>
</dbReference>
<dbReference type="SUPFAM" id="SSF51556">
    <property type="entry name" value="Metallo-dependent hydrolases"/>
    <property type="match status" value="1"/>
</dbReference>
<dbReference type="NCBIfam" id="TIGR00010">
    <property type="entry name" value="YchF/TatD family DNA exonuclease"/>
    <property type="match status" value="1"/>
</dbReference>
<reference evidence="5 6" key="1">
    <citation type="journal article" date="2010" name="BMC Genomics">
        <title>Unprecedented loss of ammonia assimilation capability in a urease-encoding bacterial mutualist.</title>
        <authorList>
            <person name="Williams L.E."/>
            <person name="Wernegreen J.J."/>
        </authorList>
    </citation>
    <scope>NUCLEOTIDE SEQUENCE [LARGE SCALE GENOMIC DNA]</scope>
    <source>
        <strain evidence="5 6">BVAF</strain>
    </source>
</reference>
<feature type="binding site" evidence="4">
    <location>
        <position position="9"/>
    </location>
    <ligand>
        <name>a divalent metal cation</name>
        <dbReference type="ChEBI" id="CHEBI:60240"/>
        <label>1</label>
    </ligand>
</feature>
<dbReference type="PANTHER" id="PTHR46124">
    <property type="entry name" value="D-AMINOACYL-TRNA DEACYLASE"/>
    <property type="match status" value="1"/>
</dbReference>
<dbReference type="PIRSF" id="PIRSF005902">
    <property type="entry name" value="DNase_TatD"/>
    <property type="match status" value="1"/>
</dbReference>
<organism evidence="5 6">
    <name type="scientific">Blochmanniella vafra (strain BVAF)</name>
    <dbReference type="NCBI Taxonomy" id="859654"/>
    <lineage>
        <taxon>Bacteria</taxon>
        <taxon>Pseudomonadati</taxon>
        <taxon>Pseudomonadota</taxon>
        <taxon>Gammaproteobacteria</taxon>
        <taxon>Enterobacterales</taxon>
        <taxon>Enterobacteriaceae</taxon>
        <taxon>ant endosymbionts</taxon>
        <taxon>Candidatus Blochmanniella</taxon>
    </lineage>
</organism>
<dbReference type="STRING" id="859654.BVAF_402"/>
<evidence type="ECO:0000256" key="3">
    <source>
        <dbReference type="ARBA" id="ARBA00022801"/>
    </source>
</evidence>
<evidence type="ECO:0000256" key="2">
    <source>
        <dbReference type="ARBA" id="ARBA00022723"/>
    </source>
</evidence>
<dbReference type="RefSeq" id="WP_013516720.1">
    <property type="nucleotide sequence ID" value="NC_014909.2"/>
</dbReference>
<feature type="binding site" evidence="4">
    <location>
        <position position="134"/>
    </location>
    <ligand>
        <name>a divalent metal cation</name>
        <dbReference type="ChEBI" id="CHEBI:60240"/>
        <label>2</label>
    </ligand>
</feature>
<feature type="binding site" evidence="4">
    <location>
        <position position="7"/>
    </location>
    <ligand>
        <name>a divalent metal cation</name>
        <dbReference type="ChEBI" id="CHEBI:60240"/>
        <label>1</label>
    </ligand>
</feature>
<dbReference type="CDD" id="cd01310">
    <property type="entry name" value="TatD_DNAse"/>
    <property type="match status" value="1"/>
</dbReference>
<dbReference type="GO" id="GO:0005829">
    <property type="term" value="C:cytosol"/>
    <property type="evidence" value="ECO:0007669"/>
    <property type="project" value="TreeGrafter"/>
</dbReference>
<evidence type="ECO:0000256" key="4">
    <source>
        <dbReference type="PIRSR" id="PIRSR005902-1"/>
    </source>
</evidence>
<dbReference type="FunFam" id="3.20.20.140:FF:000005">
    <property type="entry name" value="TatD family hydrolase"/>
    <property type="match status" value="1"/>
</dbReference>
<dbReference type="HOGENOM" id="CLU_031506_4_0_6"/>
<feature type="binding site" evidence="4">
    <location>
        <position position="209"/>
    </location>
    <ligand>
        <name>a divalent metal cation</name>
        <dbReference type="ChEBI" id="CHEBI:60240"/>
        <label>1</label>
    </ligand>
</feature>
<dbReference type="GO" id="GO:0016788">
    <property type="term" value="F:hydrolase activity, acting on ester bonds"/>
    <property type="evidence" value="ECO:0007669"/>
    <property type="project" value="InterPro"/>
</dbReference>
<keyword evidence="6" id="KW-1185">Reference proteome</keyword>
<feature type="binding site" evidence="4">
    <location>
        <position position="98"/>
    </location>
    <ligand>
        <name>a divalent metal cation</name>
        <dbReference type="ChEBI" id="CHEBI:60240"/>
        <label>1</label>
    </ligand>
</feature>
<dbReference type="PANTHER" id="PTHR46124:SF2">
    <property type="entry name" value="D-AMINOACYL-TRNA DEACYLASE"/>
    <property type="match status" value="1"/>
</dbReference>
<protein>
    <submittedName>
        <fullName evidence="5">TatD family hydrolase</fullName>
    </submittedName>
</protein>
<dbReference type="AlphaFoldDB" id="E8Q6A1"/>
<proteinExistence type="inferred from homology"/>
<dbReference type="InterPro" id="IPR001130">
    <property type="entry name" value="TatD-like"/>
</dbReference>
<name>E8Q6A1_BLOVB</name>
<dbReference type="InterPro" id="IPR032466">
    <property type="entry name" value="Metal_Hydrolase"/>
</dbReference>
<dbReference type="PROSITE" id="PS01137">
    <property type="entry name" value="TATD_1"/>
    <property type="match status" value="1"/>
</dbReference>
<sequence>MFLIDSHCHLNKLNYHNVHADISDVLSKAYQKGVKLVLSVSTDLSDYENMIQFVGYRKDVLFSCGIHPMNICDFTIKRVDLNKLNNFVFNDNVIAIGETGLDYYHNISNKNVQKEIFCQHIDIAKNIDKPLVVHSRNAMKDVLILLNETGAKQCKGVLHCFCDDIDSARILLNMNFYISFSGMVTFKNIDNFKKVIQYVPENRMLLETDSPYLTPVPYRGLENQPAYVYDIARYISDIKKISLDEIASITTSNFCELFRVEL</sequence>
<dbReference type="InterPro" id="IPR018228">
    <property type="entry name" value="DNase_TatD-rel_CS"/>
</dbReference>
<evidence type="ECO:0000256" key="1">
    <source>
        <dbReference type="ARBA" id="ARBA00009275"/>
    </source>
</evidence>
<keyword evidence="3 5" id="KW-0378">Hydrolase</keyword>
<dbReference type="GO" id="GO:0046872">
    <property type="term" value="F:metal ion binding"/>
    <property type="evidence" value="ECO:0007669"/>
    <property type="project" value="UniProtKB-KW"/>
</dbReference>
<dbReference type="InterPro" id="IPR015991">
    <property type="entry name" value="TatD/YcfH-like"/>
</dbReference>
<dbReference type="KEGG" id="bva:BVAF_402"/>
<evidence type="ECO:0000313" key="5">
    <source>
        <dbReference type="EMBL" id="ADV33795.1"/>
    </source>
</evidence>
<dbReference type="Gene3D" id="3.20.20.140">
    <property type="entry name" value="Metal-dependent hydrolases"/>
    <property type="match status" value="1"/>
</dbReference>